<dbReference type="Proteomes" id="UP000499080">
    <property type="component" value="Unassembled WGS sequence"/>
</dbReference>
<evidence type="ECO:0000256" key="1">
    <source>
        <dbReference type="ARBA" id="ARBA00006846"/>
    </source>
</evidence>
<dbReference type="PANTHER" id="PTHR23428">
    <property type="entry name" value="HISTONE H2B"/>
    <property type="match status" value="1"/>
</dbReference>
<dbReference type="EMBL" id="BGPR01026023">
    <property type="protein sequence ID" value="GBN95427.1"/>
    <property type="molecule type" value="Genomic_DNA"/>
</dbReference>
<dbReference type="GO" id="GO:0046982">
    <property type="term" value="F:protein heterodimerization activity"/>
    <property type="evidence" value="ECO:0007669"/>
    <property type="project" value="InterPro"/>
</dbReference>
<proteinExistence type="inferred from homology"/>
<evidence type="ECO:0008006" key="5">
    <source>
        <dbReference type="Google" id="ProtNLM"/>
    </source>
</evidence>
<dbReference type="Gene3D" id="1.10.20.10">
    <property type="entry name" value="Histone, subunit A"/>
    <property type="match status" value="1"/>
</dbReference>
<dbReference type="GO" id="GO:0030527">
    <property type="term" value="F:structural constituent of chromatin"/>
    <property type="evidence" value="ECO:0007669"/>
    <property type="project" value="InterPro"/>
</dbReference>
<dbReference type="AlphaFoldDB" id="A0A4Y2T4E4"/>
<dbReference type="OrthoDB" id="6427647at2759"/>
<feature type="region of interest" description="Disordered" evidence="2">
    <location>
        <begin position="15"/>
        <end position="38"/>
    </location>
</feature>
<evidence type="ECO:0000313" key="4">
    <source>
        <dbReference type="Proteomes" id="UP000499080"/>
    </source>
</evidence>
<organism evidence="3 4">
    <name type="scientific">Araneus ventricosus</name>
    <name type="common">Orbweaver spider</name>
    <name type="synonym">Epeira ventricosa</name>
    <dbReference type="NCBI Taxonomy" id="182803"/>
    <lineage>
        <taxon>Eukaryota</taxon>
        <taxon>Metazoa</taxon>
        <taxon>Ecdysozoa</taxon>
        <taxon>Arthropoda</taxon>
        <taxon>Chelicerata</taxon>
        <taxon>Arachnida</taxon>
        <taxon>Araneae</taxon>
        <taxon>Araneomorphae</taxon>
        <taxon>Entelegynae</taxon>
        <taxon>Araneoidea</taxon>
        <taxon>Araneidae</taxon>
        <taxon>Araneus</taxon>
    </lineage>
</organism>
<keyword evidence="4" id="KW-1185">Reference proteome</keyword>
<dbReference type="InterPro" id="IPR009072">
    <property type="entry name" value="Histone-fold"/>
</dbReference>
<gene>
    <name evidence="3" type="ORF">AVEN_262613_1</name>
</gene>
<accession>A0A4Y2T4E4</accession>
<comment type="caution">
    <text evidence="3">The sequence shown here is derived from an EMBL/GenBank/DDBJ whole genome shotgun (WGS) entry which is preliminary data.</text>
</comment>
<reference evidence="3 4" key="1">
    <citation type="journal article" date="2019" name="Sci. Rep.">
        <title>Orb-weaving spider Araneus ventricosus genome elucidates the spidroin gene catalogue.</title>
        <authorList>
            <person name="Kono N."/>
            <person name="Nakamura H."/>
            <person name="Ohtoshi R."/>
            <person name="Moran D.A.P."/>
            <person name="Shinohara A."/>
            <person name="Yoshida Y."/>
            <person name="Fujiwara M."/>
            <person name="Mori M."/>
            <person name="Tomita M."/>
            <person name="Arakawa K."/>
        </authorList>
    </citation>
    <scope>NUCLEOTIDE SEQUENCE [LARGE SCALE GENOMIC DNA]</scope>
</reference>
<sequence length="134" mass="15498">MMDIFPQETYIKVEDDEPIPSTSTHDSNPVQRVRRKKQRREELSFKPYILRMKKIVSPDIKLSSIALEGLDNLLSNVYQMYCSEFQLLSSHTKIKTLSDKDVESATKLCMPGNLKNKAVNNGRRCVFLQEMQNS</sequence>
<comment type="similarity">
    <text evidence="1">Belongs to the histone H2B family.</text>
</comment>
<dbReference type="InterPro" id="IPR000558">
    <property type="entry name" value="Histone_H2B"/>
</dbReference>
<evidence type="ECO:0000256" key="2">
    <source>
        <dbReference type="SAM" id="MobiDB-lite"/>
    </source>
</evidence>
<dbReference type="SMART" id="SM00427">
    <property type="entry name" value="H2B"/>
    <property type="match status" value="1"/>
</dbReference>
<feature type="compositionally biased region" description="Polar residues" evidence="2">
    <location>
        <begin position="20"/>
        <end position="29"/>
    </location>
</feature>
<evidence type="ECO:0000313" key="3">
    <source>
        <dbReference type="EMBL" id="GBN95427.1"/>
    </source>
</evidence>
<dbReference type="GO" id="GO:0000786">
    <property type="term" value="C:nucleosome"/>
    <property type="evidence" value="ECO:0007669"/>
    <property type="project" value="InterPro"/>
</dbReference>
<name>A0A4Y2T4E4_ARAVE</name>
<dbReference type="PRINTS" id="PR00621">
    <property type="entry name" value="HISTONEH2B"/>
</dbReference>
<dbReference type="GO" id="GO:0003677">
    <property type="term" value="F:DNA binding"/>
    <property type="evidence" value="ECO:0007669"/>
    <property type="project" value="InterPro"/>
</dbReference>
<dbReference type="SUPFAM" id="SSF47113">
    <property type="entry name" value="Histone-fold"/>
    <property type="match status" value="1"/>
</dbReference>
<protein>
    <recommendedName>
        <fullName evidence="5">Histone H2A/H2B/H3 domain-containing protein</fullName>
    </recommendedName>
</protein>